<proteinExistence type="predicted"/>
<sequence>MTQVPDNCLVLRRATESCKTLDSLRYKLHTLQKKIAKARTTHTSTTPLTPATQDQVMMGLLNEAYTLQFQISTLLAATEEPIPERQRIPITTPTATTREQEYINIAAPPTNAPVA</sequence>
<evidence type="ECO:0000313" key="2">
    <source>
        <dbReference type="Proteomes" id="UP000723463"/>
    </source>
</evidence>
<name>A0A9P6K220_9FUNG</name>
<accession>A0A9P6K220</accession>
<keyword evidence="2" id="KW-1185">Reference proteome</keyword>
<gene>
    <name evidence="1" type="ORF">EC957_001844</name>
</gene>
<dbReference type="AlphaFoldDB" id="A0A9P6K220"/>
<dbReference type="EMBL" id="JAAAXW010000135">
    <property type="protein sequence ID" value="KAF9542551.1"/>
    <property type="molecule type" value="Genomic_DNA"/>
</dbReference>
<organism evidence="1 2">
    <name type="scientific">Mortierella hygrophila</name>
    <dbReference type="NCBI Taxonomy" id="979708"/>
    <lineage>
        <taxon>Eukaryota</taxon>
        <taxon>Fungi</taxon>
        <taxon>Fungi incertae sedis</taxon>
        <taxon>Mucoromycota</taxon>
        <taxon>Mortierellomycotina</taxon>
        <taxon>Mortierellomycetes</taxon>
        <taxon>Mortierellales</taxon>
        <taxon>Mortierellaceae</taxon>
        <taxon>Mortierella</taxon>
    </lineage>
</organism>
<evidence type="ECO:0000313" key="1">
    <source>
        <dbReference type="EMBL" id="KAF9542551.1"/>
    </source>
</evidence>
<comment type="caution">
    <text evidence="1">The sequence shown here is derived from an EMBL/GenBank/DDBJ whole genome shotgun (WGS) entry which is preliminary data.</text>
</comment>
<protein>
    <submittedName>
        <fullName evidence="1">Uncharacterized protein</fullName>
    </submittedName>
</protein>
<dbReference type="Proteomes" id="UP000723463">
    <property type="component" value="Unassembled WGS sequence"/>
</dbReference>
<reference evidence="1" key="1">
    <citation type="journal article" date="2020" name="Fungal Divers.">
        <title>Resolving the Mortierellaceae phylogeny through synthesis of multi-gene phylogenetics and phylogenomics.</title>
        <authorList>
            <person name="Vandepol N."/>
            <person name="Liber J."/>
            <person name="Desiro A."/>
            <person name="Na H."/>
            <person name="Kennedy M."/>
            <person name="Barry K."/>
            <person name="Grigoriev I.V."/>
            <person name="Miller A.N."/>
            <person name="O'Donnell K."/>
            <person name="Stajich J.E."/>
            <person name="Bonito G."/>
        </authorList>
    </citation>
    <scope>NUCLEOTIDE SEQUENCE</scope>
    <source>
        <strain evidence="1">NRRL 2591</strain>
    </source>
</reference>